<dbReference type="Proteomes" id="UP001157502">
    <property type="component" value="Chromosome 3"/>
</dbReference>
<keyword evidence="2" id="KW-1185">Reference proteome</keyword>
<evidence type="ECO:0000313" key="1">
    <source>
        <dbReference type="EMBL" id="KAJ8014077.1"/>
    </source>
</evidence>
<comment type="caution">
    <text evidence="1">The sequence shown here is derived from an EMBL/GenBank/DDBJ whole genome shotgun (WGS) entry which is preliminary data.</text>
</comment>
<accession>A0ACC2HE22</accession>
<dbReference type="EMBL" id="CM055730">
    <property type="protein sequence ID" value="KAJ8014077.1"/>
    <property type="molecule type" value="Genomic_DNA"/>
</dbReference>
<sequence>MLLQGPSHLSHEVLCTLMAEVTAIINARPLVSVSVDPDFPLILTPAMLLAQKDGRSPAPPGDFNDKDLFRSQWRQVQSLASKYWSRWRNEYLPTLQSRRKWNEARRNLQKGDLVLLKDCQVPRNEWPMALIHSVIPGKDWKVRKVELKTSRVTILSHVRRGSSKAILCLCASRSIAFSLLYHFYIESSINLELEGYFPTLVSSVMGVWLAV</sequence>
<protein>
    <submittedName>
        <fullName evidence="1">Uncharacterized protein</fullName>
    </submittedName>
</protein>
<reference evidence="1" key="1">
    <citation type="submission" date="2021-05" db="EMBL/GenBank/DDBJ databases">
        <authorList>
            <person name="Pan Q."/>
            <person name="Jouanno E."/>
            <person name="Zahm M."/>
            <person name="Klopp C."/>
            <person name="Cabau C."/>
            <person name="Louis A."/>
            <person name="Berthelot C."/>
            <person name="Parey E."/>
            <person name="Roest Crollius H."/>
            <person name="Montfort J."/>
            <person name="Robinson-Rechavi M."/>
            <person name="Bouchez O."/>
            <person name="Lampietro C."/>
            <person name="Lopez Roques C."/>
            <person name="Donnadieu C."/>
            <person name="Postlethwait J."/>
            <person name="Bobe J."/>
            <person name="Dillon D."/>
            <person name="Chandos A."/>
            <person name="von Hippel F."/>
            <person name="Guiguen Y."/>
        </authorList>
    </citation>
    <scope>NUCLEOTIDE SEQUENCE</scope>
    <source>
        <strain evidence="1">YG-Jan2019</strain>
    </source>
</reference>
<name>A0ACC2HE22_DALPE</name>
<proteinExistence type="predicted"/>
<organism evidence="1 2">
    <name type="scientific">Dallia pectoralis</name>
    <name type="common">Alaska blackfish</name>
    <dbReference type="NCBI Taxonomy" id="75939"/>
    <lineage>
        <taxon>Eukaryota</taxon>
        <taxon>Metazoa</taxon>
        <taxon>Chordata</taxon>
        <taxon>Craniata</taxon>
        <taxon>Vertebrata</taxon>
        <taxon>Euteleostomi</taxon>
        <taxon>Actinopterygii</taxon>
        <taxon>Neopterygii</taxon>
        <taxon>Teleostei</taxon>
        <taxon>Protacanthopterygii</taxon>
        <taxon>Esociformes</taxon>
        <taxon>Umbridae</taxon>
        <taxon>Dallia</taxon>
    </lineage>
</organism>
<evidence type="ECO:0000313" key="2">
    <source>
        <dbReference type="Proteomes" id="UP001157502"/>
    </source>
</evidence>
<gene>
    <name evidence="1" type="ORF">DPEC_G00036510</name>
</gene>